<feature type="chain" id="PRO_5026925188" description="NGF" evidence="1">
    <location>
        <begin position="22"/>
        <end position="198"/>
    </location>
</feature>
<evidence type="ECO:0008006" key="4">
    <source>
        <dbReference type="Google" id="ProtNLM"/>
    </source>
</evidence>
<feature type="signal peptide" evidence="1">
    <location>
        <begin position="1"/>
        <end position="21"/>
    </location>
</feature>
<dbReference type="OrthoDB" id="6046294at2759"/>
<sequence length="198" mass="22689">MAHYQRLLLLVLSCVYGISYCSHQGWWRKHHGWWKKPNCNCSDHHDHSDHSTTTPKPMSEIVRTMFPGLLINSNDLTKLPVIKPEGTRRTHEASYVGNIIPNSKTVLDSCCQTEFAYEVINTTVSNKRNLKVVHFENAFQFVPTGKCPENATCGRNTCVQMYRHQWLLIWDDHLPHYPPVTFAAVEVPSHCECVNVGT</sequence>
<proteinExistence type="predicted"/>
<dbReference type="Proteomes" id="UP000507470">
    <property type="component" value="Unassembled WGS sequence"/>
</dbReference>
<reference evidence="2 3" key="1">
    <citation type="submission" date="2020-06" db="EMBL/GenBank/DDBJ databases">
        <authorList>
            <person name="Li R."/>
            <person name="Bekaert M."/>
        </authorList>
    </citation>
    <scope>NUCLEOTIDE SEQUENCE [LARGE SCALE GENOMIC DNA]</scope>
    <source>
        <strain evidence="3">wild</strain>
    </source>
</reference>
<keyword evidence="1" id="KW-0732">Signal</keyword>
<protein>
    <recommendedName>
        <fullName evidence="4">NGF</fullName>
    </recommendedName>
</protein>
<dbReference type="AlphaFoldDB" id="A0A6J8DIR6"/>
<gene>
    <name evidence="2" type="ORF">MCOR_41451</name>
</gene>
<name>A0A6J8DIR6_MYTCO</name>
<keyword evidence="3" id="KW-1185">Reference proteome</keyword>
<organism evidence="2 3">
    <name type="scientific">Mytilus coruscus</name>
    <name type="common">Sea mussel</name>
    <dbReference type="NCBI Taxonomy" id="42192"/>
    <lineage>
        <taxon>Eukaryota</taxon>
        <taxon>Metazoa</taxon>
        <taxon>Spiralia</taxon>
        <taxon>Lophotrochozoa</taxon>
        <taxon>Mollusca</taxon>
        <taxon>Bivalvia</taxon>
        <taxon>Autobranchia</taxon>
        <taxon>Pteriomorphia</taxon>
        <taxon>Mytilida</taxon>
        <taxon>Mytiloidea</taxon>
        <taxon>Mytilidae</taxon>
        <taxon>Mytilinae</taxon>
        <taxon>Mytilus</taxon>
    </lineage>
</organism>
<evidence type="ECO:0000313" key="2">
    <source>
        <dbReference type="EMBL" id="CAC5408029.1"/>
    </source>
</evidence>
<accession>A0A6J8DIR6</accession>
<evidence type="ECO:0000313" key="3">
    <source>
        <dbReference type="Proteomes" id="UP000507470"/>
    </source>
</evidence>
<dbReference type="EMBL" id="CACVKT020007498">
    <property type="protein sequence ID" value="CAC5408029.1"/>
    <property type="molecule type" value="Genomic_DNA"/>
</dbReference>
<evidence type="ECO:0000256" key="1">
    <source>
        <dbReference type="SAM" id="SignalP"/>
    </source>
</evidence>